<organism evidence="7 8">
    <name type="scientific">Halopenitus persicus</name>
    <dbReference type="NCBI Taxonomy" id="1048396"/>
    <lineage>
        <taxon>Archaea</taxon>
        <taxon>Methanobacteriati</taxon>
        <taxon>Methanobacteriota</taxon>
        <taxon>Stenosarchaea group</taxon>
        <taxon>Halobacteria</taxon>
        <taxon>Halobacteriales</taxon>
        <taxon>Haloferacaceae</taxon>
        <taxon>Halopenitus</taxon>
    </lineage>
</organism>
<keyword evidence="4 5" id="KW-0472">Membrane</keyword>
<evidence type="ECO:0000256" key="5">
    <source>
        <dbReference type="SAM" id="Phobius"/>
    </source>
</evidence>
<dbReference type="Proteomes" id="UP000199079">
    <property type="component" value="Unassembled WGS sequence"/>
</dbReference>
<keyword evidence="8" id="KW-1185">Reference proteome</keyword>
<accession>A0A1H3JYI7</accession>
<dbReference type="AlphaFoldDB" id="A0A1H3JYI7"/>
<feature type="transmembrane region" description="Helical" evidence="5">
    <location>
        <begin position="281"/>
        <end position="298"/>
    </location>
</feature>
<dbReference type="RefSeq" id="WP_092732860.1">
    <property type="nucleotide sequence ID" value="NZ_FNPC01000005.1"/>
</dbReference>
<feature type="transmembrane region" description="Helical" evidence="5">
    <location>
        <begin position="21"/>
        <end position="46"/>
    </location>
</feature>
<evidence type="ECO:0000259" key="6">
    <source>
        <dbReference type="Pfam" id="PF12698"/>
    </source>
</evidence>
<sequence length="345" mass="35491">MDNRVTIARREIAGLRAEKTILLALGIQLFIAAFSSFLVVGLVSMYDPGALEGAQVETAVTGEAVAELEAAAADVEGVRARPYADSDAAAAAFADGRVDAVLVGTRRDGRIHVDATVPDSNVETTVIVVQLRSVLRTLEAAERDRRSDALSRPPLAVPDGGTSAPYYGFTYTVLVPVLVFVPAFISGSLTIDSITEEIDRGTLELLRVTPATLVEIVDGKALAAIGLVPAQVALWLGLLRLNGTPVAGVGRLLVLATAVAGIVVGIAAALAFLLPDRRAAQICYAMAMLALFGGASLLPRNPVNATARLAVDGADAGVTLTVGLVAGAAVAVVAVTRTIVVRAGP</sequence>
<evidence type="ECO:0000256" key="1">
    <source>
        <dbReference type="ARBA" id="ARBA00004141"/>
    </source>
</evidence>
<dbReference type="OrthoDB" id="51659at2157"/>
<keyword evidence="3 5" id="KW-1133">Transmembrane helix</keyword>
<proteinExistence type="predicted"/>
<dbReference type="Pfam" id="PF12698">
    <property type="entry name" value="ABC2_membrane_3"/>
    <property type="match status" value="1"/>
</dbReference>
<dbReference type="EMBL" id="FNPC01000005">
    <property type="protein sequence ID" value="SDY44951.1"/>
    <property type="molecule type" value="Genomic_DNA"/>
</dbReference>
<dbReference type="InterPro" id="IPR013525">
    <property type="entry name" value="ABC2_TM"/>
</dbReference>
<feature type="domain" description="ABC-2 type transporter transmembrane" evidence="6">
    <location>
        <begin position="50"/>
        <end position="296"/>
    </location>
</feature>
<evidence type="ECO:0000256" key="4">
    <source>
        <dbReference type="ARBA" id="ARBA00023136"/>
    </source>
</evidence>
<dbReference type="GO" id="GO:0016020">
    <property type="term" value="C:membrane"/>
    <property type="evidence" value="ECO:0007669"/>
    <property type="project" value="UniProtKB-SubCell"/>
</dbReference>
<evidence type="ECO:0000256" key="2">
    <source>
        <dbReference type="ARBA" id="ARBA00022692"/>
    </source>
</evidence>
<feature type="transmembrane region" description="Helical" evidence="5">
    <location>
        <begin position="318"/>
        <end position="340"/>
    </location>
</feature>
<gene>
    <name evidence="7" type="ORF">SAMN05216564_105188</name>
</gene>
<feature type="transmembrane region" description="Helical" evidence="5">
    <location>
        <begin position="221"/>
        <end position="241"/>
    </location>
</feature>
<name>A0A1H3JYI7_9EURY</name>
<evidence type="ECO:0000313" key="7">
    <source>
        <dbReference type="EMBL" id="SDY44951.1"/>
    </source>
</evidence>
<protein>
    <submittedName>
        <fullName evidence="7">ABC-type Na+ efflux pump, permease component</fullName>
    </submittedName>
</protein>
<feature type="transmembrane region" description="Helical" evidence="5">
    <location>
        <begin position="164"/>
        <end position="185"/>
    </location>
</feature>
<keyword evidence="2 5" id="KW-0812">Transmembrane</keyword>
<feature type="transmembrane region" description="Helical" evidence="5">
    <location>
        <begin position="253"/>
        <end position="274"/>
    </location>
</feature>
<comment type="subcellular location">
    <subcellularLocation>
        <location evidence="1">Membrane</location>
        <topology evidence="1">Multi-pass membrane protein</topology>
    </subcellularLocation>
</comment>
<evidence type="ECO:0000313" key="8">
    <source>
        <dbReference type="Proteomes" id="UP000199079"/>
    </source>
</evidence>
<dbReference type="GO" id="GO:0140359">
    <property type="term" value="F:ABC-type transporter activity"/>
    <property type="evidence" value="ECO:0007669"/>
    <property type="project" value="InterPro"/>
</dbReference>
<reference evidence="8" key="1">
    <citation type="submission" date="2016-10" db="EMBL/GenBank/DDBJ databases">
        <authorList>
            <person name="Varghese N."/>
            <person name="Submissions S."/>
        </authorList>
    </citation>
    <scope>NUCLEOTIDE SEQUENCE [LARGE SCALE GENOMIC DNA]</scope>
    <source>
        <strain evidence="8">DC30,IBRC 10041,KCTC 4046</strain>
    </source>
</reference>
<evidence type="ECO:0000256" key="3">
    <source>
        <dbReference type="ARBA" id="ARBA00022989"/>
    </source>
</evidence>